<dbReference type="PANTHER" id="PTHR11712">
    <property type="entry name" value="POLYKETIDE SYNTHASE-RELATED"/>
    <property type="match status" value="1"/>
</dbReference>
<dbReference type="GO" id="GO:0005829">
    <property type="term" value="C:cytosol"/>
    <property type="evidence" value="ECO:0007669"/>
    <property type="project" value="TreeGrafter"/>
</dbReference>
<dbReference type="FunFam" id="3.40.47.10:FF:000009">
    <property type="entry name" value="3-oxoacyl-[acyl-carrier-protein] synthase 2"/>
    <property type="match status" value="1"/>
</dbReference>
<dbReference type="Pfam" id="PF02801">
    <property type="entry name" value="Ketoacyl-synt_C"/>
    <property type="match status" value="1"/>
</dbReference>
<evidence type="ECO:0000256" key="10">
    <source>
        <dbReference type="ARBA" id="ARBA00023315"/>
    </source>
</evidence>
<dbReference type="EC" id="2.3.1.179" evidence="3 14"/>
<dbReference type="CDD" id="cd00834">
    <property type="entry name" value="KAS_I_II"/>
    <property type="match status" value="1"/>
</dbReference>
<feature type="domain" description="Ketosynthase family 3 (KS3)" evidence="17">
    <location>
        <begin position="2"/>
        <end position="409"/>
    </location>
</feature>
<dbReference type="NCBIfam" id="TIGR03150">
    <property type="entry name" value="fabF"/>
    <property type="match status" value="1"/>
</dbReference>
<dbReference type="InterPro" id="IPR017568">
    <property type="entry name" value="3-oxoacyl-ACP_synth-2"/>
</dbReference>
<keyword evidence="9 14" id="KW-0275">Fatty acid biosynthesis</keyword>
<dbReference type="EMBL" id="VULX01000028">
    <property type="protein sequence ID" value="MSR92347.1"/>
    <property type="molecule type" value="Genomic_DNA"/>
</dbReference>
<dbReference type="PANTHER" id="PTHR11712:SF336">
    <property type="entry name" value="3-OXOACYL-[ACYL-CARRIER-PROTEIN] SYNTHASE, MITOCHONDRIAL"/>
    <property type="match status" value="1"/>
</dbReference>
<dbReference type="Proteomes" id="UP000460287">
    <property type="component" value="Unassembled WGS sequence"/>
</dbReference>
<name>A0A7X2N077_9CLOT</name>
<dbReference type="SUPFAM" id="SSF53901">
    <property type="entry name" value="Thiolase-like"/>
    <property type="match status" value="2"/>
</dbReference>
<comment type="catalytic activity">
    <reaction evidence="13 14">
        <text>a fatty acyl-[ACP] + malonyl-[ACP] + H(+) = a 3-oxoacyl-[ACP] + holo-[ACP] + CO2</text>
        <dbReference type="Rhea" id="RHEA:22836"/>
        <dbReference type="Rhea" id="RHEA-COMP:9623"/>
        <dbReference type="Rhea" id="RHEA-COMP:9685"/>
        <dbReference type="Rhea" id="RHEA-COMP:9916"/>
        <dbReference type="Rhea" id="RHEA-COMP:14125"/>
        <dbReference type="ChEBI" id="CHEBI:15378"/>
        <dbReference type="ChEBI" id="CHEBI:16526"/>
        <dbReference type="ChEBI" id="CHEBI:64479"/>
        <dbReference type="ChEBI" id="CHEBI:78449"/>
        <dbReference type="ChEBI" id="CHEBI:78776"/>
        <dbReference type="ChEBI" id="CHEBI:138651"/>
    </reaction>
</comment>
<dbReference type="PIRSF" id="PIRSF000447">
    <property type="entry name" value="KAS_II"/>
    <property type="match status" value="1"/>
</dbReference>
<evidence type="ECO:0000256" key="4">
    <source>
        <dbReference type="ARBA" id="ARBA00014657"/>
    </source>
</evidence>
<keyword evidence="19" id="KW-1185">Reference proteome</keyword>
<evidence type="ECO:0000256" key="13">
    <source>
        <dbReference type="ARBA" id="ARBA00047659"/>
    </source>
</evidence>
<dbReference type="InterPro" id="IPR000794">
    <property type="entry name" value="Beta-ketoacyl_synthase"/>
</dbReference>
<comment type="similarity">
    <text evidence="2 14 16">Belongs to the thiolase-like superfamily. Beta-ketoacyl-ACP synthases family.</text>
</comment>
<dbReference type="UniPathway" id="UPA00094"/>
<evidence type="ECO:0000256" key="6">
    <source>
        <dbReference type="ARBA" id="ARBA00022679"/>
    </source>
</evidence>
<dbReference type="InterPro" id="IPR020841">
    <property type="entry name" value="PKS_Beta-ketoAc_synthase_dom"/>
</dbReference>
<keyword evidence="8" id="KW-0443">Lipid metabolism</keyword>
<feature type="active site" description="For beta-ketoacyl synthase activity" evidence="15">
    <location>
        <position position="163"/>
    </location>
</feature>
<dbReference type="SMART" id="SM00825">
    <property type="entry name" value="PKS_KS"/>
    <property type="match status" value="1"/>
</dbReference>
<dbReference type="AlphaFoldDB" id="A0A7X2N077"/>
<keyword evidence="10 14" id="KW-0012">Acyltransferase</keyword>
<evidence type="ECO:0000256" key="5">
    <source>
        <dbReference type="ARBA" id="ARBA00022516"/>
    </source>
</evidence>
<dbReference type="InterPro" id="IPR016039">
    <property type="entry name" value="Thiolase-like"/>
</dbReference>
<proteinExistence type="inferred from homology"/>
<evidence type="ECO:0000256" key="16">
    <source>
        <dbReference type="RuleBase" id="RU003694"/>
    </source>
</evidence>
<dbReference type="InterPro" id="IPR014031">
    <property type="entry name" value="Ketoacyl_synth_C"/>
</dbReference>
<accession>A0A7X2N077</accession>
<evidence type="ECO:0000259" key="17">
    <source>
        <dbReference type="PROSITE" id="PS52004"/>
    </source>
</evidence>
<reference evidence="18 19" key="1">
    <citation type="submission" date="2019-08" db="EMBL/GenBank/DDBJ databases">
        <title>In-depth cultivation of the pig gut microbiome towards novel bacterial diversity and tailored functional studies.</title>
        <authorList>
            <person name="Wylensek D."/>
            <person name="Hitch T.C.A."/>
            <person name="Clavel T."/>
        </authorList>
    </citation>
    <scope>NUCLEOTIDE SEQUENCE [LARGE SCALE GENOMIC DNA]</scope>
    <source>
        <strain evidence="18 19">WCA-383-APC-5B</strain>
    </source>
</reference>
<organism evidence="18 19">
    <name type="scientific">Inconstantimicrobium porci</name>
    <dbReference type="NCBI Taxonomy" id="2652291"/>
    <lineage>
        <taxon>Bacteria</taxon>
        <taxon>Bacillati</taxon>
        <taxon>Bacillota</taxon>
        <taxon>Clostridia</taxon>
        <taxon>Eubacteriales</taxon>
        <taxon>Clostridiaceae</taxon>
        <taxon>Inconstantimicrobium</taxon>
    </lineage>
</organism>
<dbReference type="GO" id="GO:0006633">
    <property type="term" value="P:fatty acid biosynthetic process"/>
    <property type="evidence" value="ECO:0007669"/>
    <property type="project" value="UniProtKB-UniRule"/>
</dbReference>
<gene>
    <name evidence="18" type="primary">fabF</name>
    <name evidence="18" type="ORF">FYJ33_13335</name>
</gene>
<keyword evidence="5 14" id="KW-0444">Lipid biosynthesis</keyword>
<evidence type="ECO:0000256" key="7">
    <source>
        <dbReference type="ARBA" id="ARBA00022832"/>
    </source>
</evidence>
<dbReference type="Pfam" id="PF00109">
    <property type="entry name" value="ketoacyl-synt"/>
    <property type="match status" value="1"/>
</dbReference>
<comment type="function">
    <text evidence="11 14">Involved in the type II fatty acid elongation cycle. Catalyzes the elongation of a wide range of acyl-ACP by the addition of two carbons from malonyl-ACP to an acyl acceptor. Can efficiently catalyze the conversion of palmitoleoyl-ACP (cis-hexadec-9-enoyl-ACP) to cis-vaccenoyl-ACP (cis-octadec-11-enoyl-ACP), an essential step in the thermal regulation of fatty acid composition.</text>
</comment>
<dbReference type="Gene3D" id="3.40.47.10">
    <property type="match status" value="1"/>
</dbReference>
<sequence length="412" mass="44046">MENRVVITGLGVVAPTGNDVKTFWNSVKEGKCGIDYIKAFDTSDCKVKVAAEVKDFDAKAKLGVKSVKRMDRFCQMAMVAADEAVVDSGLDLEAVDKERMGVIVGSGIGGFATIEREFNNLFTKGTRMVSPFFVPMAIINMASGNISIKYGAKGLTNSCVTACASGSNAIGEAFRNIKHGYADIMIAGGAEAPITKLALSGFTNLKTLNSTNNIERSSIPFDKERAGFVMGEGAGILILESLEHAKKRNAKIYAEISGYGTTSDAYHITCPDPDGEGAAKAMALALKEGKVEADEISYINAHGTSTELNDKFETIAIKKVFGENAYNIPVSSTKAMTGHLLGAAGAIEAVISAKAISDSYIPATINYKVKDEDCDLDYVPNEGRNKELKYVLSNSFGFGGHNAVLLFKKWEE</sequence>
<evidence type="ECO:0000256" key="2">
    <source>
        <dbReference type="ARBA" id="ARBA00008467"/>
    </source>
</evidence>
<evidence type="ECO:0000256" key="8">
    <source>
        <dbReference type="ARBA" id="ARBA00023098"/>
    </source>
</evidence>
<comment type="catalytic activity">
    <reaction evidence="12 14">
        <text>(9Z)-hexadecenoyl-[ACP] + malonyl-[ACP] + H(+) = 3-oxo-(11Z)-octadecenoyl-[ACP] + holo-[ACP] + CO2</text>
        <dbReference type="Rhea" id="RHEA:55040"/>
        <dbReference type="Rhea" id="RHEA-COMP:9623"/>
        <dbReference type="Rhea" id="RHEA-COMP:9685"/>
        <dbReference type="Rhea" id="RHEA-COMP:10800"/>
        <dbReference type="Rhea" id="RHEA-COMP:14074"/>
        <dbReference type="ChEBI" id="CHEBI:15378"/>
        <dbReference type="ChEBI" id="CHEBI:16526"/>
        <dbReference type="ChEBI" id="CHEBI:64479"/>
        <dbReference type="ChEBI" id="CHEBI:78449"/>
        <dbReference type="ChEBI" id="CHEBI:83989"/>
        <dbReference type="ChEBI" id="CHEBI:138538"/>
        <dbReference type="EC" id="2.3.1.179"/>
    </reaction>
</comment>
<dbReference type="GO" id="GO:0004315">
    <property type="term" value="F:3-oxoacyl-[acyl-carrier-protein] synthase activity"/>
    <property type="evidence" value="ECO:0007669"/>
    <property type="project" value="UniProtKB-UniRule"/>
</dbReference>
<evidence type="ECO:0000313" key="19">
    <source>
        <dbReference type="Proteomes" id="UP000460287"/>
    </source>
</evidence>
<evidence type="ECO:0000256" key="11">
    <source>
        <dbReference type="ARBA" id="ARBA00024006"/>
    </source>
</evidence>
<evidence type="ECO:0000313" key="18">
    <source>
        <dbReference type="EMBL" id="MSR92347.1"/>
    </source>
</evidence>
<evidence type="ECO:0000256" key="1">
    <source>
        <dbReference type="ARBA" id="ARBA00005194"/>
    </source>
</evidence>
<dbReference type="PROSITE" id="PS52004">
    <property type="entry name" value="KS3_2"/>
    <property type="match status" value="1"/>
</dbReference>
<dbReference type="NCBIfam" id="NF005589">
    <property type="entry name" value="PRK07314.1"/>
    <property type="match status" value="1"/>
</dbReference>
<comment type="pathway">
    <text evidence="1 14">Lipid metabolism; fatty acid biosynthesis.</text>
</comment>
<evidence type="ECO:0000256" key="12">
    <source>
        <dbReference type="ARBA" id="ARBA00047318"/>
    </source>
</evidence>
<dbReference type="InterPro" id="IPR014030">
    <property type="entry name" value="Ketoacyl_synth_N"/>
</dbReference>
<keyword evidence="7" id="KW-0276">Fatty acid metabolism</keyword>
<dbReference type="RefSeq" id="WP_154532244.1">
    <property type="nucleotide sequence ID" value="NZ_VULX01000028.1"/>
</dbReference>
<comment type="caution">
    <text evidence="18">The sequence shown here is derived from an EMBL/GenBank/DDBJ whole genome shotgun (WGS) entry which is preliminary data.</text>
</comment>
<evidence type="ECO:0000256" key="15">
    <source>
        <dbReference type="PIRSR" id="PIRSR000447-1"/>
    </source>
</evidence>
<keyword evidence="6 14" id="KW-0808">Transferase</keyword>
<evidence type="ECO:0000256" key="3">
    <source>
        <dbReference type="ARBA" id="ARBA00012356"/>
    </source>
</evidence>
<protein>
    <recommendedName>
        <fullName evidence="4 14">3-oxoacyl-[acyl-carrier-protein] synthase 2</fullName>
        <ecNumber evidence="3 14">2.3.1.179</ecNumber>
    </recommendedName>
</protein>
<evidence type="ECO:0000256" key="14">
    <source>
        <dbReference type="PIRNR" id="PIRNR000447"/>
    </source>
</evidence>
<evidence type="ECO:0000256" key="9">
    <source>
        <dbReference type="ARBA" id="ARBA00023160"/>
    </source>
</evidence>